<dbReference type="InterPro" id="IPR046848">
    <property type="entry name" value="E_motif"/>
</dbReference>
<dbReference type="PANTHER" id="PTHR47926">
    <property type="entry name" value="PENTATRICOPEPTIDE REPEAT-CONTAINING PROTEIN"/>
    <property type="match status" value="1"/>
</dbReference>
<dbReference type="Pfam" id="PF20431">
    <property type="entry name" value="E_motif"/>
    <property type="match status" value="1"/>
</dbReference>
<evidence type="ECO:0000313" key="5">
    <source>
        <dbReference type="EMBL" id="CAG1852666.1"/>
    </source>
</evidence>
<dbReference type="Gene3D" id="1.25.40.10">
    <property type="entry name" value="Tetratricopeptide repeat domain"/>
    <property type="match status" value="4"/>
</dbReference>
<reference evidence="6" key="2">
    <citation type="submission" date="2021-05" db="UniProtKB">
        <authorList>
            <consortium name="EnsemblPlants"/>
        </authorList>
    </citation>
    <scope>IDENTIFICATION</scope>
    <source>
        <strain evidence="6">subsp. malaccensis</strain>
    </source>
</reference>
<dbReference type="InterPro" id="IPR046960">
    <property type="entry name" value="PPR_At4g14850-like_plant"/>
</dbReference>
<keyword evidence="1" id="KW-0677">Repeat</keyword>
<dbReference type="NCBIfam" id="TIGR00756">
    <property type="entry name" value="PPR"/>
    <property type="match status" value="2"/>
</dbReference>
<dbReference type="Pfam" id="PF01535">
    <property type="entry name" value="PPR"/>
    <property type="match status" value="6"/>
</dbReference>
<protein>
    <submittedName>
        <fullName evidence="5">(wild Malaysian banana) hypothetical protein</fullName>
    </submittedName>
</protein>
<feature type="repeat" description="PPR" evidence="3">
    <location>
        <begin position="407"/>
        <end position="441"/>
    </location>
</feature>
<dbReference type="FunFam" id="1.25.40.10:FF:001535">
    <property type="entry name" value="Putative pentatricopeptide repeat-containing protein, mitochondrial"/>
    <property type="match status" value="1"/>
</dbReference>
<dbReference type="FunCoup" id="A0A804KSL9">
    <property type="interactions" value="266"/>
</dbReference>
<dbReference type="Gramene" id="Ma10_t04670.1">
    <property type="protein sequence ID" value="Ma10_p04670.1"/>
    <property type="gene ID" value="Ma10_g04670"/>
</dbReference>
<evidence type="ECO:0000256" key="4">
    <source>
        <dbReference type="SAM" id="MobiDB-lite"/>
    </source>
</evidence>
<evidence type="ECO:0000256" key="1">
    <source>
        <dbReference type="ARBA" id="ARBA00022737"/>
    </source>
</evidence>
<proteinExistence type="inferred from homology"/>
<reference evidence="5" key="1">
    <citation type="submission" date="2021-03" db="EMBL/GenBank/DDBJ databases">
        <authorList>
            <consortium name="Genoscope - CEA"/>
            <person name="William W."/>
        </authorList>
    </citation>
    <scope>NUCLEOTIDE SEQUENCE</scope>
    <source>
        <strain evidence="5">Doubled-haploid Pahang</strain>
    </source>
</reference>
<dbReference type="GO" id="GO:0003723">
    <property type="term" value="F:RNA binding"/>
    <property type="evidence" value="ECO:0007669"/>
    <property type="project" value="InterPro"/>
</dbReference>
<gene>
    <name evidence="5" type="ORF">GSMUA_308920.1</name>
</gene>
<evidence type="ECO:0000256" key="2">
    <source>
        <dbReference type="ARBA" id="ARBA00061659"/>
    </source>
</evidence>
<feature type="region of interest" description="Disordered" evidence="4">
    <location>
        <begin position="602"/>
        <end position="639"/>
    </location>
</feature>
<dbReference type="OrthoDB" id="185373at2759"/>
<evidence type="ECO:0000256" key="3">
    <source>
        <dbReference type="PROSITE-ProRule" id="PRU00708"/>
    </source>
</evidence>
<dbReference type="InterPro" id="IPR011990">
    <property type="entry name" value="TPR-like_helical_dom_sf"/>
</dbReference>
<keyword evidence="7" id="KW-1185">Reference proteome</keyword>
<dbReference type="FunFam" id="1.25.40.10:FF:001093">
    <property type="entry name" value="Pentatricopeptide repeat-containing protein At2g34400"/>
    <property type="match status" value="1"/>
</dbReference>
<dbReference type="SUPFAM" id="SSF48452">
    <property type="entry name" value="TPR-like"/>
    <property type="match status" value="1"/>
</dbReference>
<dbReference type="InParanoid" id="A0A804KSL9"/>
<accession>A0A804KSL9</accession>
<dbReference type="AlphaFoldDB" id="A0A804KSL9"/>
<comment type="similarity">
    <text evidence="2">Belongs to the PPR family. PCMP-E subfamily.</text>
</comment>
<dbReference type="PROSITE" id="PS51375">
    <property type="entry name" value="PPR"/>
    <property type="match status" value="2"/>
</dbReference>
<dbReference type="InterPro" id="IPR002885">
    <property type="entry name" value="PPR_rpt"/>
</dbReference>
<dbReference type="GO" id="GO:0009451">
    <property type="term" value="P:RNA modification"/>
    <property type="evidence" value="ECO:0007669"/>
    <property type="project" value="InterPro"/>
</dbReference>
<evidence type="ECO:0000313" key="6">
    <source>
        <dbReference type="EnsemblPlants" id="Ma10_p04670.1"/>
    </source>
</evidence>
<dbReference type="PANTHER" id="PTHR47926:SF525">
    <property type="entry name" value="EMB2261"/>
    <property type="match status" value="1"/>
</dbReference>
<sequence>MKRLCKGYCSSASPPSQSQIFLLRDSGENGRRHISKPLLYAARLQAATNSGSFSCGLRLHAHIIKSGLDSDRFVGNSLLSLYFMLCPDFSVTRHVFESLPVRDVISWTSMVSGYVRAGRPLESLLMFVKMSTFGGVEPNAFTLSSAVKASSDLGDVRLGRCFHGMVMTRGFETNHVIASALVYMYGRNSALEDARRMFDELPEPDAICWTSIISVLTWNDEFAKALSCFYSMIRRKELGIVPDGFTFGTIMTALGNLGRARQGKEAHAKVITSGLCGNVVVESSTLDMYAKCGYMEDSRKVFDRMASKNAVSWCALLGGYCQGKNYRAVLNLFRVMDKGDDHYSFGTVLRACAGLAAIREGKELHCKYLRMGGWRDVVVESALIDLYAKCGLIDYAYHLFTKIFIRNLITWNAMICGLAQNGRGGQAIEVFDEMVKGGTKPDCISFIGVLFACSHTGLVDEGKRYFRSMTEDYGIAAGIEHYNCMVDLLSRVGLLKEAEDLINNAKYRDDSSLWAALLGACATYSSPGVAERVAKKMMELEPQYHLSYVLLANVYKTVGRWNDALQVRKLMRERGVRKAPGKSWIEVNRRTCVLLNKDGVDKPSFEDSEDQFPGIVNSLEPANSEEMEHNLIPDLQQSS</sequence>
<dbReference type="Proteomes" id="UP000012960">
    <property type="component" value="Unplaced"/>
</dbReference>
<dbReference type="Pfam" id="PF13041">
    <property type="entry name" value="PPR_2"/>
    <property type="match status" value="1"/>
</dbReference>
<dbReference type="EMBL" id="HG996476">
    <property type="protein sequence ID" value="CAG1852666.1"/>
    <property type="molecule type" value="Genomic_DNA"/>
</dbReference>
<name>A0A804KSL9_MUSAM</name>
<evidence type="ECO:0000313" key="7">
    <source>
        <dbReference type="Proteomes" id="UP000012960"/>
    </source>
</evidence>
<dbReference type="OMA" id="AICWTSV"/>
<dbReference type="EnsemblPlants" id="Ma10_t04670.1">
    <property type="protein sequence ID" value="Ma10_p04670.1"/>
    <property type="gene ID" value="Ma10_g04670"/>
</dbReference>
<feature type="repeat" description="PPR" evidence="3">
    <location>
        <begin position="103"/>
        <end position="137"/>
    </location>
</feature>
<organism evidence="6 7">
    <name type="scientific">Musa acuminata subsp. malaccensis</name>
    <name type="common">Wild banana</name>
    <name type="synonym">Musa malaccensis</name>
    <dbReference type="NCBI Taxonomy" id="214687"/>
    <lineage>
        <taxon>Eukaryota</taxon>
        <taxon>Viridiplantae</taxon>
        <taxon>Streptophyta</taxon>
        <taxon>Embryophyta</taxon>
        <taxon>Tracheophyta</taxon>
        <taxon>Spermatophyta</taxon>
        <taxon>Magnoliopsida</taxon>
        <taxon>Liliopsida</taxon>
        <taxon>Zingiberales</taxon>
        <taxon>Musaceae</taxon>
        <taxon>Musa</taxon>
    </lineage>
</organism>